<sequence>MCASILSPHDRLRAKVKTALGRQTSEAMAQLKKEQRAKSRKREKDPFMTYRPKNSEIMDFNKLNNEMDELSRLKQLERNLTNKLQILTNEFTTEDQKRKALEDNLSKTRTKIGTNYTQTRESEQLINQIKAMESRLEKSTIKYNQNLVILAEKREQLDILRKANMAPYQTDKKQPNSPQKTSHENNRTLAQQKEDIQAEIDKLNSNNKEVTEEYSKKIDELTEEANSELESQSKQQKNQKVDHKTDNLTAQTEEYQDRISQTLKLLNLKSVDEVIAEADRLERENCSLYNFVIEHSQNRKKLQEEVEALELQQAKILSQEGENKEIEIANSDLNEINQQISDAQKEYDELKKQCDAEEAKYSDIYKEIDELFNMLGCSWDGSPDDLSTVTPSNAMFALTCIENAIENHSQDKIIE</sequence>
<dbReference type="VEuPathDB" id="TrichDB:TVAG_238220"/>
<evidence type="ECO:0000256" key="2">
    <source>
        <dbReference type="SAM" id="Coils"/>
    </source>
</evidence>
<reference evidence="5" key="2">
    <citation type="journal article" date="2007" name="Science">
        <title>Draft genome sequence of the sexually transmitted pathogen Trichomonas vaginalis.</title>
        <authorList>
            <person name="Carlton J.M."/>
            <person name="Hirt R.P."/>
            <person name="Silva J.C."/>
            <person name="Delcher A.L."/>
            <person name="Schatz M."/>
            <person name="Zhao Q."/>
            <person name="Wortman J.R."/>
            <person name="Bidwell S.L."/>
            <person name="Alsmark U.C.M."/>
            <person name="Besteiro S."/>
            <person name="Sicheritz-Ponten T."/>
            <person name="Noel C.J."/>
            <person name="Dacks J.B."/>
            <person name="Foster P.G."/>
            <person name="Simillion C."/>
            <person name="Van de Peer Y."/>
            <person name="Miranda-Saavedra D."/>
            <person name="Barton G.J."/>
            <person name="Westrop G.D."/>
            <person name="Mueller S."/>
            <person name="Dessi D."/>
            <person name="Fiori P.L."/>
            <person name="Ren Q."/>
            <person name="Paulsen I."/>
            <person name="Zhang H."/>
            <person name="Bastida-Corcuera F.D."/>
            <person name="Simoes-Barbosa A."/>
            <person name="Brown M.T."/>
            <person name="Hayes R.D."/>
            <person name="Mukherjee M."/>
            <person name="Okumura C.Y."/>
            <person name="Schneider R."/>
            <person name="Smith A.J."/>
            <person name="Vanacova S."/>
            <person name="Villalvazo M."/>
            <person name="Haas B.J."/>
            <person name="Pertea M."/>
            <person name="Feldblyum T.V."/>
            <person name="Utterback T.R."/>
            <person name="Shu C.L."/>
            <person name="Osoegawa K."/>
            <person name="de Jong P.J."/>
            <person name="Hrdy I."/>
            <person name="Horvathova L."/>
            <person name="Zubacova Z."/>
            <person name="Dolezal P."/>
            <person name="Malik S.B."/>
            <person name="Logsdon J.M. Jr."/>
            <person name="Henze K."/>
            <person name="Gupta A."/>
            <person name="Wang C.C."/>
            <person name="Dunne R.L."/>
            <person name="Upcroft J.A."/>
            <person name="Upcroft P."/>
            <person name="White O."/>
            <person name="Salzberg S.L."/>
            <person name="Tang P."/>
            <person name="Chiu C.-H."/>
            <person name="Lee Y.-S."/>
            <person name="Embley T.M."/>
            <person name="Coombs G.H."/>
            <person name="Mottram J.C."/>
            <person name="Tachezy J."/>
            <person name="Fraser-Liggett C.M."/>
            <person name="Johnson P.J."/>
        </authorList>
    </citation>
    <scope>NUCLEOTIDE SEQUENCE [LARGE SCALE GENOMIC DNA]</scope>
    <source>
        <strain evidence="5">G3</strain>
    </source>
</reference>
<accession>A2DD22</accession>
<dbReference type="InParanoid" id="A2DD22"/>
<feature type="region of interest" description="Disordered" evidence="3">
    <location>
        <begin position="165"/>
        <end position="188"/>
    </location>
</feature>
<feature type="coiled-coil region" evidence="2">
    <location>
        <begin position="292"/>
        <end position="367"/>
    </location>
</feature>
<dbReference type="VEuPathDB" id="TrichDB:TVAGG3_0606070"/>
<dbReference type="PANTHER" id="PTHR21694:SF18">
    <property type="entry name" value="COILED-COIL DOMAIN-CONTAINING PROTEIN 63"/>
    <property type="match status" value="1"/>
</dbReference>
<keyword evidence="1 2" id="KW-0175">Coiled coil</keyword>
<evidence type="ECO:0000256" key="1">
    <source>
        <dbReference type="ARBA" id="ARBA00023054"/>
    </source>
</evidence>
<dbReference type="Pfam" id="PF21773">
    <property type="entry name" value="ODAD1_CC"/>
    <property type="match status" value="1"/>
</dbReference>
<dbReference type="PANTHER" id="PTHR21694">
    <property type="entry name" value="COILED-COIL DOMAIN-CONTAINING PROTEIN 63"/>
    <property type="match status" value="1"/>
</dbReference>
<dbReference type="Proteomes" id="UP000001542">
    <property type="component" value="Unassembled WGS sequence"/>
</dbReference>
<feature type="compositionally biased region" description="Basic and acidic residues" evidence="3">
    <location>
        <begin position="31"/>
        <end position="46"/>
    </location>
</feature>
<feature type="domain" description="ODAD1 central coiled coil region" evidence="4">
    <location>
        <begin position="183"/>
        <end position="378"/>
    </location>
</feature>
<dbReference type="KEGG" id="tva:5467348"/>
<dbReference type="InterPro" id="IPR051876">
    <property type="entry name" value="ODA-DC/CCD"/>
</dbReference>
<feature type="compositionally biased region" description="Polar residues" evidence="3">
    <location>
        <begin position="228"/>
        <end position="238"/>
    </location>
</feature>
<evidence type="ECO:0000313" key="5">
    <source>
        <dbReference type="EMBL" id="EAY21796.1"/>
    </source>
</evidence>
<gene>
    <name evidence="5" type="ORF">TVAG_238220</name>
</gene>
<feature type="coiled-coil region" evidence="2">
    <location>
        <begin position="60"/>
        <end position="142"/>
    </location>
</feature>
<dbReference type="InterPro" id="IPR049258">
    <property type="entry name" value="ODAD1_CC"/>
</dbReference>
<keyword evidence="6" id="KW-1185">Reference proteome</keyword>
<name>A2DD22_TRIV3</name>
<protein>
    <recommendedName>
        <fullName evidence="4">ODAD1 central coiled coil region domain-containing protein</fullName>
    </recommendedName>
</protein>
<evidence type="ECO:0000259" key="4">
    <source>
        <dbReference type="Pfam" id="PF21773"/>
    </source>
</evidence>
<proteinExistence type="predicted"/>
<dbReference type="AlphaFoldDB" id="A2DD22"/>
<dbReference type="SMR" id="A2DD22"/>
<organism evidence="5 6">
    <name type="scientific">Trichomonas vaginalis (strain ATCC PRA-98 / G3)</name>
    <dbReference type="NCBI Taxonomy" id="412133"/>
    <lineage>
        <taxon>Eukaryota</taxon>
        <taxon>Metamonada</taxon>
        <taxon>Parabasalia</taxon>
        <taxon>Trichomonadida</taxon>
        <taxon>Trichomonadidae</taxon>
        <taxon>Trichomonas</taxon>
    </lineage>
</organism>
<dbReference type="RefSeq" id="XP_001582782.1">
    <property type="nucleotide sequence ID" value="XM_001582732.1"/>
</dbReference>
<feature type="region of interest" description="Disordered" evidence="3">
    <location>
        <begin position="19"/>
        <end position="46"/>
    </location>
</feature>
<feature type="region of interest" description="Disordered" evidence="3">
    <location>
        <begin position="222"/>
        <end position="247"/>
    </location>
</feature>
<evidence type="ECO:0000256" key="3">
    <source>
        <dbReference type="SAM" id="MobiDB-lite"/>
    </source>
</evidence>
<reference evidence="5" key="1">
    <citation type="submission" date="2006-10" db="EMBL/GenBank/DDBJ databases">
        <authorList>
            <person name="Amadeo P."/>
            <person name="Zhao Q."/>
            <person name="Wortman J."/>
            <person name="Fraser-Liggett C."/>
            <person name="Carlton J."/>
        </authorList>
    </citation>
    <scope>NUCLEOTIDE SEQUENCE</scope>
    <source>
        <strain evidence="5">G3</strain>
    </source>
</reference>
<dbReference type="OrthoDB" id="6766775at2759"/>
<dbReference type="EMBL" id="DS113188">
    <property type="protein sequence ID" value="EAY21796.1"/>
    <property type="molecule type" value="Genomic_DNA"/>
</dbReference>
<evidence type="ECO:0000313" key="6">
    <source>
        <dbReference type="Proteomes" id="UP000001542"/>
    </source>
</evidence>